<keyword evidence="1" id="KW-0808">Transferase</keyword>
<keyword evidence="2" id="KW-1185">Reference proteome</keyword>
<organism evidence="1 2">
    <name type="scientific">Amycolatopsis samaneae</name>
    <dbReference type="NCBI Taxonomy" id="664691"/>
    <lineage>
        <taxon>Bacteria</taxon>
        <taxon>Bacillati</taxon>
        <taxon>Actinomycetota</taxon>
        <taxon>Actinomycetes</taxon>
        <taxon>Pseudonocardiales</taxon>
        <taxon>Pseudonocardiaceae</taxon>
        <taxon>Amycolatopsis</taxon>
    </lineage>
</organism>
<dbReference type="EMBL" id="JBHUKU010000023">
    <property type="protein sequence ID" value="MFD2464060.1"/>
    <property type="molecule type" value="Genomic_DNA"/>
</dbReference>
<evidence type="ECO:0000313" key="1">
    <source>
        <dbReference type="EMBL" id="MFD2464060.1"/>
    </source>
</evidence>
<dbReference type="GO" id="GO:0016301">
    <property type="term" value="F:kinase activity"/>
    <property type="evidence" value="ECO:0007669"/>
    <property type="project" value="UniProtKB-KW"/>
</dbReference>
<sequence>MVAVDGPSGAGKSTFARALAGDFRARDVPVVLLSTDEFATWTDPVAWWPRLEEGVLRPLAAGYPGSYRRMEWPPEGPRLGATVTVPVPGVLVLEGVSSGRTSVRPLLSHLWWVDGGDEASRLARSVARDGLDHRADLRRWQLFERGWFAVDGTRAAAGSHVG</sequence>
<reference evidence="2" key="1">
    <citation type="journal article" date="2019" name="Int. J. Syst. Evol. Microbiol.">
        <title>The Global Catalogue of Microorganisms (GCM) 10K type strain sequencing project: providing services to taxonomists for standard genome sequencing and annotation.</title>
        <authorList>
            <consortium name="The Broad Institute Genomics Platform"/>
            <consortium name="The Broad Institute Genome Sequencing Center for Infectious Disease"/>
            <person name="Wu L."/>
            <person name="Ma J."/>
        </authorList>
    </citation>
    <scope>NUCLEOTIDE SEQUENCE [LARGE SCALE GENOMIC DNA]</scope>
    <source>
        <strain evidence="2">CGMCC 4.7643</strain>
    </source>
</reference>
<gene>
    <name evidence="1" type="ORF">ACFSYJ_35960</name>
</gene>
<accession>A0ABW5GTV7</accession>
<dbReference type="SUPFAM" id="SSF52540">
    <property type="entry name" value="P-loop containing nucleoside triphosphate hydrolases"/>
    <property type="match status" value="1"/>
</dbReference>
<proteinExistence type="predicted"/>
<dbReference type="RefSeq" id="WP_345396235.1">
    <property type="nucleotide sequence ID" value="NZ_BAABHG010000007.1"/>
</dbReference>
<keyword evidence="1" id="KW-0418">Kinase</keyword>
<name>A0ABW5GTV7_9PSEU</name>
<protein>
    <submittedName>
        <fullName evidence="1">Uridine kinase</fullName>
    </submittedName>
</protein>
<dbReference type="Proteomes" id="UP001597419">
    <property type="component" value="Unassembled WGS sequence"/>
</dbReference>
<dbReference type="CDD" id="cd02019">
    <property type="entry name" value="NK"/>
    <property type="match status" value="1"/>
</dbReference>
<dbReference type="InterPro" id="IPR027417">
    <property type="entry name" value="P-loop_NTPase"/>
</dbReference>
<dbReference type="Gene3D" id="3.40.50.300">
    <property type="entry name" value="P-loop containing nucleotide triphosphate hydrolases"/>
    <property type="match status" value="1"/>
</dbReference>
<comment type="caution">
    <text evidence="1">The sequence shown here is derived from an EMBL/GenBank/DDBJ whole genome shotgun (WGS) entry which is preliminary data.</text>
</comment>
<evidence type="ECO:0000313" key="2">
    <source>
        <dbReference type="Proteomes" id="UP001597419"/>
    </source>
</evidence>